<protein>
    <submittedName>
        <fullName evidence="2">Uncharacterized protein</fullName>
    </submittedName>
</protein>
<feature type="compositionally biased region" description="Polar residues" evidence="1">
    <location>
        <begin position="75"/>
        <end position="92"/>
    </location>
</feature>
<proteinExistence type="predicted"/>
<evidence type="ECO:0000313" key="2">
    <source>
        <dbReference type="EMBL" id="GBP73334.1"/>
    </source>
</evidence>
<dbReference type="EMBL" id="BGZK01001169">
    <property type="protein sequence ID" value="GBP73334.1"/>
    <property type="molecule type" value="Genomic_DNA"/>
</dbReference>
<comment type="caution">
    <text evidence="2">The sequence shown here is derived from an EMBL/GenBank/DDBJ whole genome shotgun (WGS) entry which is preliminary data.</text>
</comment>
<name>A0A4C1YEB3_EUMVA</name>
<feature type="region of interest" description="Disordered" evidence="1">
    <location>
        <begin position="1"/>
        <end position="35"/>
    </location>
</feature>
<feature type="region of interest" description="Disordered" evidence="1">
    <location>
        <begin position="62"/>
        <end position="115"/>
    </location>
</feature>
<feature type="compositionally biased region" description="Basic and acidic residues" evidence="1">
    <location>
        <begin position="63"/>
        <end position="74"/>
    </location>
</feature>
<accession>A0A4C1YEB3</accession>
<evidence type="ECO:0000256" key="1">
    <source>
        <dbReference type="SAM" id="MobiDB-lite"/>
    </source>
</evidence>
<feature type="compositionally biased region" description="Low complexity" evidence="1">
    <location>
        <begin position="97"/>
        <end position="108"/>
    </location>
</feature>
<keyword evidence="3" id="KW-1185">Reference proteome</keyword>
<evidence type="ECO:0000313" key="3">
    <source>
        <dbReference type="Proteomes" id="UP000299102"/>
    </source>
</evidence>
<gene>
    <name evidence="2" type="ORF">EVAR_52860_1</name>
</gene>
<dbReference type="Proteomes" id="UP000299102">
    <property type="component" value="Unassembled WGS sequence"/>
</dbReference>
<organism evidence="2 3">
    <name type="scientific">Eumeta variegata</name>
    <name type="common">Bagworm moth</name>
    <name type="synonym">Eumeta japonica</name>
    <dbReference type="NCBI Taxonomy" id="151549"/>
    <lineage>
        <taxon>Eukaryota</taxon>
        <taxon>Metazoa</taxon>
        <taxon>Ecdysozoa</taxon>
        <taxon>Arthropoda</taxon>
        <taxon>Hexapoda</taxon>
        <taxon>Insecta</taxon>
        <taxon>Pterygota</taxon>
        <taxon>Neoptera</taxon>
        <taxon>Endopterygota</taxon>
        <taxon>Lepidoptera</taxon>
        <taxon>Glossata</taxon>
        <taxon>Ditrysia</taxon>
        <taxon>Tineoidea</taxon>
        <taxon>Psychidae</taxon>
        <taxon>Oiketicinae</taxon>
        <taxon>Eumeta</taxon>
    </lineage>
</organism>
<reference evidence="2 3" key="1">
    <citation type="journal article" date="2019" name="Commun. Biol.">
        <title>The bagworm genome reveals a unique fibroin gene that provides high tensile strength.</title>
        <authorList>
            <person name="Kono N."/>
            <person name="Nakamura H."/>
            <person name="Ohtoshi R."/>
            <person name="Tomita M."/>
            <person name="Numata K."/>
            <person name="Arakawa K."/>
        </authorList>
    </citation>
    <scope>NUCLEOTIDE SEQUENCE [LARGE SCALE GENOMIC DNA]</scope>
</reference>
<dbReference type="AlphaFoldDB" id="A0A4C1YEB3"/>
<sequence length="115" mass="12307">MSDSEGFAGLYPTGRVGSFGVRERPTSAKAAPTATRSGRLPHVLLDIDFIMTQLTPLTNYDRTTTKENRVHRSDVSSIESATPIGDNQSSSLHTRRAGLAEGAAATACRGRRTTT</sequence>